<dbReference type="InterPro" id="IPR036721">
    <property type="entry name" value="RCK_C_sf"/>
</dbReference>
<dbReference type="PROSITE" id="PS51202">
    <property type="entry name" value="RCK_C"/>
    <property type="match status" value="1"/>
</dbReference>
<dbReference type="GO" id="GO:0008324">
    <property type="term" value="F:monoatomic cation transmembrane transporter activity"/>
    <property type="evidence" value="ECO:0007669"/>
    <property type="project" value="InterPro"/>
</dbReference>
<evidence type="ECO:0000256" key="1">
    <source>
        <dbReference type="ARBA" id="ARBA00004651"/>
    </source>
</evidence>
<dbReference type="EMBL" id="ADMG01000031">
    <property type="protein sequence ID" value="EKB31201.1"/>
    <property type="molecule type" value="Genomic_DNA"/>
</dbReference>
<evidence type="ECO:0000256" key="8">
    <source>
        <dbReference type="SAM" id="Phobius"/>
    </source>
</evidence>
<comment type="caution">
    <text evidence="10">The sequence shown here is derived from an EMBL/GenBank/DDBJ whole genome shotgun (WGS) entry which is preliminary data.</text>
</comment>
<evidence type="ECO:0000256" key="2">
    <source>
        <dbReference type="ARBA" id="ARBA00009854"/>
    </source>
</evidence>
<dbReference type="Pfam" id="PF06826">
    <property type="entry name" value="Asp-Al_Ex"/>
    <property type="match status" value="2"/>
</dbReference>
<feature type="transmembrane region" description="Helical" evidence="8">
    <location>
        <begin position="36"/>
        <end position="58"/>
    </location>
</feature>
<dbReference type="GO" id="GO:0006813">
    <property type="term" value="P:potassium ion transport"/>
    <property type="evidence" value="ECO:0007669"/>
    <property type="project" value="InterPro"/>
</dbReference>
<sequence length="558" mass="60235">MDWLAHLLTDVSSVPHIILVYSLVIAVGALLGRIRLFGVSLGVTFVLFAAIAAGHFGFTVNPAVLYFLRDFGLTVFIYFIGLQVGPSFFSSFKSGGMVLNLLTVLQVLLGVAVTIALYILFKDTLSLPQMLGVHYGAVTNTPGLGATQETLELFKYTGENIAVAYACAYPLGVIGTIGSAILIRFIFRIKLAEEDKAWDAEERAHHQEPVFFHVEVSNRALEGRTIEQVRNFISRGFIASRILSGSSISSPNGSTVLHMDDCLRIVSQPDVKEAIVAFFGRERTDIDLAEEKSPLVVRTLMVTRESVNGMRIEDLALNRLDGVNITRVFRAGMTLFPSAKLHLQVGDQVYCVGPETAVARMEAKLGNQVKKLDHPNIITIFIGLLLGVIVGSVPFAVPGLPVPLKLGLAGGPLIVAILLGRFGPTMRLVTFTTPSANMMMRETGICLFLASVGLATGDGFVAAMTDGNGPLYMALGVLITVIPLLIVGVIARRFLHINYHSIVGLMAGATTDPPALAYAGTLSERNSSAVAYSTVYPLAMFLRILMGQLILVILWPFL</sequence>
<evidence type="ECO:0000259" key="9">
    <source>
        <dbReference type="PROSITE" id="PS51202"/>
    </source>
</evidence>
<dbReference type="PANTHER" id="PTHR30445:SF3">
    <property type="entry name" value="TRANSPORT PROTEIN YIDE-RELATED"/>
    <property type="match status" value="1"/>
</dbReference>
<feature type="transmembrane region" description="Helical" evidence="8">
    <location>
        <begin position="403"/>
        <end position="423"/>
    </location>
</feature>
<evidence type="ECO:0000256" key="6">
    <source>
        <dbReference type="ARBA" id="ARBA00022989"/>
    </source>
</evidence>
<feature type="transmembrane region" description="Helical" evidence="8">
    <location>
        <begin position="535"/>
        <end position="557"/>
    </location>
</feature>
<dbReference type="SUPFAM" id="SSF116726">
    <property type="entry name" value="TrkA C-terminal domain-like"/>
    <property type="match status" value="2"/>
</dbReference>
<dbReference type="InterPro" id="IPR006037">
    <property type="entry name" value="RCK_C"/>
</dbReference>
<dbReference type="Proteomes" id="UP000005835">
    <property type="component" value="Unassembled WGS sequence"/>
</dbReference>
<dbReference type="RefSeq" id="WP_005435293.1">
    <property type="nucleotide sequence ID" value="NZ_JH815516.1"/>
</dbReference>
<dbReference type="InterPro" id="IPR006512">
    <property type="entry name" value="YidE_YbjL"/>
</dbReference>
<dbReference type="NCBIfam" id="NF003007">
    <property type="entry name" value="PRK03818.1"/>
    <property type="match status" value="1"/>
</dbReference>
<feature type="transmembrane region" description="Helical" evidence="8">
    <location>
        <begin position="97"/>
        <end position="121"/>
    </location>
</feature>
<feature type="domain" description="RCK C-terminal" evidence="9">
    <location>
        <begin position="283"/>
        <end position="367"/>
    </location>
</feature>
<evidence type="ECO:0000313" key="11">
    <source>
        <dbReference type="Proteomes" id="UP000005835"/>
    </source>
</evidence>
<feature type="transmembrane region" description="Helical" evidence="8">
    <location>
        <begin position="377"/>
        <end position="397"/>
    </location>
</feature>
<dbReference type="GO" id="GO:0005886">
    <property type="term" value="C:plasma membrane"/>
    <property type="evidence" value="ECO:0007669"/>
    <property type="project" value="UniProtKB-SubCell"/>
</dbReference>
<accession>K1JLZ6</accession>
<keyword evidence="4" id="KW-1003">Cell membrane</keyword>
<keyword evidence="11" id="KW-1185">Reference proteome</keyword>
<comment type="subcellular location">
    <subcellularLocation>
        <location evidence="1">Cell membrane</location>
        <topology evidence="1">Multi-pass membrane protein</topology>
    </subcellularLocation>
</comment>
<keyword evidence="6 8" id="KW-1133">Transmembrane helix</keyword>
<name>K1JLZ6_9BURK</name>
<keyword evidence="7 8" id="KW-0472">Membrane</keyword>
<protein>
    <submittedName>
        <fullName evidence="10">AspT/YidE/YbjL antiporter duplication domain-containing protein</fullName>
    </submittedName>
</protein>
<dbReference type="AlphaFoldDB" id="K1JLZ6"/>
<evidence type="ECO:0000256" key="5">
    <source>
        <dbReference type="ARBA" id="ARBA00022692"/>
    </source>
</evidence>
<dbReference type="PATRIC" id="fig|742823.3.peg.1290"/>
<reference evidence="10 11" key="1">
    <citation type="submission" date="2012-05" db="EMBL/GenBank/DDBJ databases">
        <title>The Genome Sequence of Sutterella wadsworthensis 2_1_59BFAA.</title>
        <authorList>
            <consortium name="The Broad Institute Genome Sequencing Platform"/>
            <person name="Earl A."/>
            <person name="Ward D."/>
            <person name="Feldgarden M."/>
            <person name="Gevers D."/>
            <person name="Daigneault M."/>
            <person name="Strauss J."/>
            <person name="Allen-Vercoe E."/>
            <person name="Walker B."/>
            <person name="Young S.K."/>
            <person name="Zeng Q."/>
            <person name="Gargeya S."/>
            <person name="Fitzgerald M."/>
            <person name="Haas B."/>
            <person name="Abouelleil A."/>
            <person name="Alvarado L."/>
            <person name="Arachchi H.M."/>
            <person name="Berlin A.M."/>
            <person name="Chapman S.B."/>
            <person name="Goldberg J."/>
            <person name="Griggs A."/>
            <person name="Gujja S."/>
            <person name="Hansen M."/>
            <person name="Howarth C."/>
            <person name="Imamovic A."/>
            <person name="Larimer J."/>
            <person name="McCowen C."/>
            <person name="Montmayeur A."/>
            <person name="Murphy C."/>
            <person name="Neiman D."/>
            <person name="Pearson M."/>
            <person name="Priest M."/>
            <person name="Roberts A."/>
            <person name="Saif S."/>
            <person name="Shea T."/>
            <person name="Sisk P."/>
            <person name="Sykes S."/>
            <person name="Wortman J."/>
            <person name="Nusbaum C."/>
            <person name="Birren B."/>
        </authorList>
    </citation>
    <scope>NUCLEOTIDE SEQUENCE [LARGE SCALE GENOMIC DNA]</scope>
    <source>
        <strain evidence="10 11">2_1_59BFAA</strain>
    </source>
</reference>
<evidence type="ECO:0000256" key="3">
    <source>
        <dbReference type="ARBA" id="ARBA00022448"/>
    </source>
</evidence>
<dbReference type="Gene3D" id="3.30.70.1450">
    <property type="entry name" value="Regulator of K+ conductance, C-terminal domain"/>
    <property type="match status" value="1"/>
</dbReference>
<comment type="similarity">
    <text evidence="2">Belongs to the AAE transporter (TC 2.A.81) family.</text>
</comment>
<feature type="transmembrane region" description="Helical" evidence="8">
    <location>
        <begin position="12"/>
        <end position="31"/>
    </location>
</feature>
<dbReference type="PANTHER" id="PTHR30445">
    <property type="entry name" value="K(+)_H(+) ANTIPORTER SUBUNIT KHTT"/>
    <property type="match status" value="1"/>
</dbReference>
<dbReference type="Pfam" id="PF02080">
    <property type="entry name" value="TrkA_C"/>
    <property type="match status" value="1"/>
</dbReference>
<dbReference type="HOGENOM" id="CLU_035023_3_1_4"/>
<feature type="transmembrane region" description="Helical" evidence="8">
    <location>
        <begin position="471"/>
        <end position="491"/>
    </location>
</feature>
<feature type="transmembrane region" description="Helical" evidence="8">
    <location>
        <begin position="162"/>
        <end position="187"/>
    </location>
</feature>
<keyword evidence="5 8" id="KW-0812">Transmembrane</keyword>
<dbReference type="OrthoDB" id="8611026at2"/>
<dbReference type="InterPro" id="IPR050144">
    <property type="entry name" value="AAE_transporter"/>
</dbReference>
<dbReference type="NCBIfam" id="TIGR01625">
    <property type="entry name" value="YidE_YbjL_dupl"/>
    <property type="match status" value="2"/>
</dbReference>
<evidence type="ECO:0000313" key="10">
    <source>
        <dbReference type="EMBL" id="EKB31201.1"/>
    </source>
</evidence>
<evidence type="ECO:0000256" key="4">
    <source>
        <dbReference type="ARBA" id="ARBA00022475"/>
    </source>
</evidence>
<proteinExistence type="inferred from homology"/>
<organism evidence="10 11">
    <name type="scientific">Sutterella wadsworthensis 2_1_59BFAA</name>
    <dbReference type="NCBI Taxonomy" id="742823"/>
    <lineage>
        <taxon>Bacteria</taxon>
        <taxon>Pseudomonadati</taxon>
        <taxon>Pseudomonadota</taxon>
        <taxon>Betaproteobacteria</taxon>
        <taxon>Burkholderiales</taxon>
        <taxon>Sutterellaceae</taxon>
        <taxon>Sutterella</taxon>
    </lineage>
</organism>
<evidence type="ECO:0000256" key="7">
    <source>
        <dbReference type="ARBA" id="ARBA00023136"/>
    </source>
</evidence>
<feature type="transmembrane region" description="Helical" evidence="8">
    <location>
        <begin position="64"/>
        <end position="85"/>
    </location>
</feature>
<gene>
    <name evidence="10" type="ORF">HMPREF9465_01306</name>
</gene>
<dbReference type="eggNOG" id="COG2985">
    <property type="taxonomic scope" value="Bacteria"/>
</dbReference>
<dbReference type="STRING" id="742823.HMPREF9465_01306"/>
<keyword evidence="3" id="KW-0813">Transport</keyword>
<feature type="transmembrane region" description="Helical" evidence="8">
    <location>
        <begin position="444"/>
        <end position="465"/>
    </location>
</feature>